<dbReference type="InterPro" id="IPR041246">
    <property type="entry name" value="Bact_MG10"/>
</dbReference>
<dbReference type="PANTHER" id="PTHR40094:SF1">
    <property type="entry name" value="UBIQUITIN DOMAIN-CONTAINING PROTEIN"/>
    <property type="match status" value="1"/>
</dbReference>
<keyword evidence="7" id="KW-1185">Reference proteome</keyword>
<evidence type="ECO:0000259" key="5">
    <source>
        <dbReference type="SMART" id="SM01360"/>
    </source>
</evidence>
<evidence type="ECO:0000256" key="3">
    <source>
        <dbReference type="SAM" id="SignalP"/>
    </source>
</evidence>
<evidence type="ECO:0000256" key="2">
    <source>
        <dbReference type="SAM" id="MobiDB-lite"/>
    </source>
</evidence>
<dbReference type="Pfam" id="PF17973">
    <property type="entry name" value="bMG10"/>
    <property type="match status" value="1"/>
</dbReference>
<dbReference type="SMART" id="SM01360">
    <property type="entry name" value="A2M"/>
    <property type="match status" value="1"/>
</dbReference>
<comment type="caution">
    <text evidence="6">The sequence shown here is derived from an EMBL/GenBank/DDBJ whole genome shotgun (WGS) entry which is preliminary data.</text>
</comment>
<evidence type="ECO:0000313" key="7">
    <source>
        <dbReference type="Proteomes" id="UP000716322"/>
    </source>
</evidence>
<proteinExistence type="inferred from homology"/>
<sequence length="1923" mass="208039">MAVLRRALCLVLLCFWSGAWAQTTVTGFTPDGEVRRVRQAVARFSQPMVAFGDLRAPAPFDVDCPVPGSGRWVDAQTWSYDFERDLPGATACRFTLKPDVRDLAGQPVAGQRAFGVTTGGPAILSSLPDEGRINIDEQQAFVLALAAGADEDSVRKHAWCRADGIGEKIGVTVLHGDARLQVLATDRWFVNRTVAADEGEREAWPYTDARLRADEKAGRLRRLVVVQCQRTLPANAEVALVWGAGVAAPNGVATDKDQTLSYKTRPDFTARFTCDKVNARSQCIPFLPMRVAFSAPVRAADAAQVHLEGPGGKRWPARAEKEGDGAPDLVNAVGIPGPFPEQARFTLHVPAGLHDDAGRPLVNAGRFPLAVRTGEQPPLVKFAAPFGIIEARGDRLLPVTVRNVEAQMAGRMHTNGTALRLDASRTADLLAWLRKVAGPHGGLNPGQPAGDQLKVSIFKGTKSESLQRFTLPKPHGRRAFEVIGIPLREPGFYAVELESPRLGAALNAKGRTAYVRSAALVTNLSAHFKLGAQSSLVWVTSLDKGQPVAGARVEVRDCAARLLWRGTSDAAGIARIRQALPHSRCEEGEVYVVTAARGDDFTFTLSDWQQGIEAWRFNLPTGSRDEDSRIVATVFDRTLLRAGETVHMKHYLRRRTTQGFAFVRAKDPAPAEVRDWRARELGTDKTALPARGFLVHEGSGEKVEFALHWDANGSAQGEWAIPAEAKLGTYDVLIGGQDAGQFRVEQFRVPTMKARLAGPKQPAVAPQAVTLDAQVSYLSGGPAGLAPVKVRSVVQDAGVQFAGYDEFALGAGDVRVGDVRVGDVRVGDVREGVVNRDGGEDADEGEEAEGTPGQEVARTQSLQLDRAGGARIVVDKLPAIERPKSLLAEMSYQDANGETLTVSTQVPLWPSAYVVGIKPDGWLLSRDALKFHVVVLDVTGKPVANVPVTVDILKRMTYSHRRRLVGGFYAYENSSEIKRVGDACSGTTDERGLLLCDTKAPVDGDLILRARATDPQQRVAATNREVYVAGDEEQWFATADHDRIDLLPAQKRYEPGDEARFQVRSPFRRATVLVTVEREGILDTYVRHLSGRDQTIAIPIKASYAPNVFVSALVVRGRVAGVQPTALVDLGKPAYKLGIAPIRVGWRGHELKVDVAADKPVYKVREQARVAIRVRGPDGARPAAGTEVAVAAVDAGLLELMPNTSWNLLETMMRERSLQVETSTAQMQVVGKRHFGRKAFPHGGGGGRSAGRELFETLLLWKGKVVLDANGEAHVDVPLNDSLTSFRIVAVANGGAGLFGTGATDIRTTQDLMVVAGLPPQVREGDRLRAGFTVRNASDHRLAVRLDAAVAADAGKAQALPHQDVALEPGEAREIGWDYTVPVGVSKLQWDVAAAGDGAGDRMRVTQQVSAAIPVRTLQATLVQVDGTQTMPIERPKDALPGRGGIRTTLQARLGGDLPGVHDYMAAYPYSCFEQRTSRAVALQDRAMWDTVVATLPAHLDGDGLVKYFAPMDEGSDVLTAYVLSVTNEAGYAIPDELRGRMEAGLAAFVEGKIVRGNPRAAGELAVRKLAALEALSLDTTVQPGMLDSIDVRPNLWPTSAVIDWYLILKRTQGLPRRAERLAEATQVLRARLNLQGTTMGFSTERADGWWWLMTSADVNANRLLLATLGDPAWKIDAGRLARGALGRQHRGHWDTTTANAWGVVALKRFSETYEREPVTGSANLAMTGADGKPVSWTGPVPATVLQGWPQGRGTLTLRQLGGGKPWATVQSLAAIPLAAPLSSGYRIARTVTPVEQKTKGAWSRGDVYRVHLDIDAQSDMTWVVVDDPIPAGAGVLGSGLGRDARIATSGERRTGWTWPAFEERTHAGYRAYYEWVPKGRFTVEYTVRLNNEGRFSLPPTRVEAMYAPEMFGEVPNAGVVVQ</sequence>
<feature type="chain" id="PRO_5047189812" evidence="3">
    <location>
        <begin position="22"/>
        <end position="1923"/>
    </location>
</feature>
<dbReference type="EMBL" id="JAAQOM010000028">
    <property type="protein sequence ID" value="NIA57823.1"/>
    <property type="molecule type" value="Genomic_DNA"/>
</dbReference>
<name>A0ABX0PN72_9BURK</name>
<keyword evidence="3" id="KW-0732">Signal</keyword>
<dbReference type="InterPro" id="IPR002890">
    <property type="entry name" value="MG2"/>
</dbReference>
<organism evidence="6 7">
    <name type="scientific">Telluria antibiotica</name>
    <dbReference type="NCBI Taxonomy" id="2717319"/>
    <lineage>
        <taxon>Bacteria</taxon>
        <taxon>Pseudomonadati</taxon>
        <taxon>Pseudomonadota</taxon>
        <taxon>Betaproteobacteria</taxon>
        <taxon>Burkholderiales</taxon>
        <taxon>Oxalobacteraceae</taxon>
        <taxon>Telluria group</taxon>
        <taxon>Telluria</taxon>
    </lineage>
</organism>
<dbReference type="SMART" id="SM01359">
    <property type="entry name" value="A2M_N_2"/>
    <property type="match status" value="1"/>
</dbReference>
<accession>A0ABX0PN72</accession>
<feature type="compositionally biased region" description="Acidic residues" evidence="2">
    <location>
        <begin position="840"/>
        <end position="849"/>
    </location>
</feature>
<feature type="signal peptide" evidence="3">
    <location>
        <begin position="1"/>
        <end position="21"/>
    </location>
</feature>
<feature type="region of interest" description="Disordered" evidence="2">
    <location>
        <begin position="833"/>
        <end position="854"/>
    </location>
</feature>
<feature type="domain" description="Alpha-2-macroglobulin bait region" evidence="4">
    <location>
        <begin position="1044"/>
        <end position="1200"/>
    </location>
</feature>
<dbReference type="PANTHER" id="PTHR40094">
    <property type="entry name" value="ALPHA-2-MACROGLOBULIN HOMOLOG"/>
    <property type="match status" value="1"/>
</dbReference>
<protein>
    <submittedName>
        <fullName evidence="6">Alpha-2-macroglobulin</fullName>
    </submittedName>
</protein>
<feature type="domain" description="Alpha-2-macroglobulin" evidence="5">
    <location>
        <begin position="1258"/>
        <end position="1348"/>
    </location>
</feature>
<dbReference type="Pfam" id="PF11974">
    <property type="entry name" value="bMG3"/>
    <property type="match status" value="1"/>
</dbReference>
<evidence type="ECO:0000313" key="6">
    <source>
        <dbReference type="EMBL" id="NIA57823.1"/>
    </source>
</evidence>
<dbReference type="InterPro" id="IPR011625">
    <property type="entry name" value="A2M_N_BRD"/>
</dbReference>
<comment type="similarity">
    <text evidence="1">Belongs to the protease inhibitor I39 (alpha-2-macroglobulin) family. Bacterial alpha-2-macroglobulin subfamily.</text>
</comment>
<dbReference type="Pfam" id="PF07703">
    <property type="entry name" value="A2M_BRD"/>
    <property type="match status" value="1"/>
</dbReference>
<dbReference type="RefSeq" id="WP_166865136.1">
    <property type="nucleotide sequence ID" value="NZ_JAAQOM010000028.1"/>
</dbReference>
<evidence type="ECO:0000259" key="4">
    <source>
        <dbReference type="SMART" id="SM01359"/>
    </source>
</evidence>
<dbReference type="Pfam" id="PF01835">
    <property type="entry name" value="MG2"/>
    <property type="match status" value="1"/>
</dbReference>
<dbReference type="InterPro" id="IPR001599">
    <property type="entry name" value="Macroglobln_a2"/>
</dbReference>
<dbReference type="InterPro" id="IPR021868">
    <property type="entry name" value="Alpha_2_Macroglob_MG3"/>
</dbReference>
<dbReference type="Pfam" id="PF00207">
    <property type="entry name" value="A2M"/>
    <property type="match status" value="1"/>
</dbReference>
<gene>
    <name evidence="6" type="ORF">HAV22_29780</name>
</gene>
<evidence type="ECO:0000256" key="1">
    <source>
        <dbReference type="ARBA" id="ARBA00010556"/>
    </source>
</evidence>
<dbReference type="Proteomes" id="UP000716322">
    <property type="component" value="Unassembled WGS sequence"/>
</dbReference>
<reference evidence="6 7" key="1">
    <citation type="submission" date="2020-03" db="EMBL/GenBank/DDBJ databases">
        <title>Genome sequence of strain Massilia sp. TW-1.</title>
        <authorList>
            <person name="Chaudhary D.K."/>
        </authorList>
    </citation>
    <scope>NUCLEOTIDE SEQUENCE [LARGE SCALE GENOMIC DNA]</scope>
    <source>
        <strain evidence="6 7">TW-1</strain>
    </source>
</reference>
<dbReference type="InterPro" id="IPR051802">
    <property type="entry name" value="YfhM-like"/>
</dbReference>